<name>A0A6I9WGX8_9HYME</name>
<dbReference type="KEGG" id="pbar:105428115"/>
<feature type="region of interest" description="Disordered" evidence="1">
    <location>
        <begin position="82"/>
        <end position="112"/>
    </location>
</feature>
<sequence>MRTATSFFHAVRTVSVCQFVSNSISRCQSNIFSPSTSDQVSWRYAFTFIISQIPPAFQKQNMKAASSTLSDAQKRKRALKRLRYRRNKRARQSGNYPSPRTSEVLTHEETTSCSSRRPHYLYISPPSYSPIKPSEPGSPPDFSVLFPERHDLQIYPDFRTQKSLDEFCELRTPSPPPLDLTIENPTSSQKQPHTDNKIQI</sequence>
<dbReference type="Proteomes" id="UP000504615">
    <property type="component" value="Unplaced"/>
</dbReference>
<feature type="region of interest" description="Disordered" evidence="1">
    <location>
        <begin position="169"/>
        <end position="200"/>
    </location>
</feature>
<feature type="compositionally biased region" description="Polar residues" evidence="1">
    <location>
        <begin position="92"/>
        <end position="104"/>
    </location>
</feature>
<evidence type="ECO:0000313" key="2">
    <source>
        <dbReference type="Proteomes" id="UP000504615"/>
    </source>
</evidence>
<reference evidence="3" key="1">
    <citation type="submission" date="2025-08" db="UniProtKB">
        <authorList>
            <consortium name="RefSeq"/>
        </authorList>
    </citation>
    <scope>IDENTIFICATION</scope>
</reference>
<feature type="compositionally biased region" description="Basic residues" evidence="1">
    <location>
        <begin position="82"/>
        <end position="91"/>
    </location>
</feature>
<evidence type="ECO:0000256" key="1">
    <source>
        <dbReference type="SAM" id="MobiDB-lite"/>
    </source>
</evidence>
<proteinExistence type="predicted"/>
<dbReference type="GeneID" id="105428115"/>
<keyword evidence="2" id="KW-1185">Reference proteome</keyword>
<dbReference type="AlphaFoldDB" id="A0A6I9WGX8"/>
<dbReference type="RefSeq" id="XP_011638514.1">
    <property type="nucleotide sequence ID" value="XM_011640212.2"/>
</dbReference>
<gene>
    <name evidence="3" type="primary">LOC105428115</name>
</gene>
<protein>
    <submittedName>
        <fullName evidence="3">Uncharacterized protein LOC105428115</fullName>
    </submittedName>
</protein>
<evidence type="ECO:0000313" key="3">
    <source>
        <dbReference type="RefSeq" id="XP_011638514.1"/>
    </source>
</evidence>
<organism evidence="2 3">
    <name type="scientific">Pogonomyrmex barbatus</name>
    <name type="common">red harvester ant</name>
    <dbReference type="NCBI Taxonomy" id="144034"/>
    <lineage>
        <taxon>Eukaryota</taxon>
        <taxon>Metazoa</taxon>
        <taxon>Ecdysozoa</taxon>
        <taxon>Arthropoda</taxon>
        <taxon>Hexapoda</taxon>
        <taxon>Insecta</taxon>
        <taxon>Pterygota</taxon>
        <taxon>Neoptera</taxon>
        <taxon>Endopterygota</taxon>
        <taxon>Hymenoptera</taxon>
        <taxon>Apocrita</taxon>
        <taxon>Aculeata</taxon>
        <taxon>Formicoidea</taxon>
        <taxon>Formicidae</taxon>
        <taxon>Myrmicinae</taxon>
        <taxon>Pogonomyrmex</taxon>
    </lineage>
</organism>
<accession>A0A6I9WGX8</accession>